<keyword evidence="5 10" id="KW-0949">S-adenosyl-L-methionine</keyword>
<keyword evidence="7 10" id="KW-0496">Mitochondrion</keyword>
<evidence type="ECO:0000259" key="12">
    <source>
        <dbReference type="PROSITE" id="PS51684"/>
    </source>
</evidence>
<reference evidence="13 14" key="1">
    <citation type="journal article" date="2020" name="bioRxiv">
        <title>Sequence and annotation of 42 cannabis genomes reveals extensive copy number variation in cannabinoid synthesis and pathogen resistance genes.</title>
        <authorList>
            <person name="Mckernan K.J."/>
            <person name="Helbert Y."/>
            <person name="Kane L.T."/>
            <person name="Ebling H."/>
            <person name="Zhang L."/>
            <person name="Liu B."/>
            <person name="Eaton Z."/>
            <person name="Mclaughlin S."/>
            <person name="Kingan S."/>
            <person name="Baybayan P."/>
            <person name="Concepcion G."/>
            <person name="Jordan M."/>
            <person name="Riva A."/>
            <person name="Barbazuk W."/>
            <person name="Harkins T."/>
        </authorList>
    </citation>
    <scope>NUCLEOTIDE SEQUENCE [LARGE SCALE GENOMIC DNA]</scope>
    <source>
        <strain evidence="14">cv. Jamaican Lion 4</strain>
        <tissue evidence="13">Leaf</tissue>
    </source>
</reference>
<dbReference type="GO" id="GO:0005759">
    <property type="term" value="C:mitochondrial matrix"/>
    <property type="evidence" value="ECO:0007669"/>
    <property type="project" value="UniProtKB-SubCell"/>
</dbReference>
<feature type="domain" description="SAM-dependent methyltransferase TRM5/TYW2-type" evidence="12">
    <location>
        <begin position="339"/>
        <end position="601"/>
    </location>
</feature>
<dbReference type="PANTHER" id="PTHR23245:SF43">
    <property type="entry name" value="TRNA (GUANINE(37)-N1)-METHYLTRANSFERASE 2"/>
    <property type="match status" value="1"/>
</dbReference>
<evidence type="ECO:0000256" key="2">
    <source>
        <dbReference type="ARBA" id="ARBA00022490"/>
    </source>
</evidence>
<dbReference type="EMBL" id="JAATIP010000141">
    <property type="protein sequence ID" value="KAF4367752.1"/>
    <property type="molecule type" value="Genomic_DNA"/>
</dbReference>
<evidence type="ECO:0000313" key="14">
    <source>
        <dbReference type="Proteomes" id="UP000525078"/>
    </source>
</evidence>
<dbReference type="InterPro" id="IPR056743">
    <property type="entry name" value="TRM5-TYW2-like_MTfase"/>
</dbReference>
<comment type="subunit">
    <text evidence="10">Monomer.</text>
</comment>
<evidence type="ECO:0000256" key="3">
    <source>
        <dbReference type="ARBA" id="ARBA00022603"/>
    </source>
</evidence>
<evidence type="ECO:0000256" key="10">
    <source>
        <dbReference type="HAMAP-Rule" id="MF_03152"/>
    </source>
</evidence>
<keyword evidence="2 10" id="KW-0963">Cytoplasm</keyword>
<feature type="binding site" evidence="10">
    <location>
        <position position="429"/>
    </location>
    <ligand>
        <name>S-adenosyl-L-methionine</name>
        <dbReference type="ChEBI" id="CHEBI:59789"/>
    </ligand>
</feature>
<evidence type="ECO:0000256" key="4">
    <source>
        <dbReference type="ARBA" id="ARBA00022679"/>
    </source>
</evidence>
<dbReference type="InterPro" id="IPR030382">
    <property type="entry name" value="MeTrfase_TRM5/TYW2"/>
</dbReference>
<keyword evidence="6 10" id="KW-0819">tRNA processing</keyword>
<feature type="binding site" evidence="10">
    <location>
        <begin position="495"/>
        <end position="496"/>
    </location>
    <ligand>
        <name>S-adenosyl-L-methionine</name>
        <dbReference type="ChEBI" id="CHEBI:59789"/>
    </ligand>
</feature>
<dbReference type="PANTHER" id="PTHR23245">
    <property type="entry name" value="TRNA METHYLTRANSFERASE"/>
    <property type="match status" value="1"/>
</dbReference>
<evidence type="ECO:0000256" key="8">
    <source>
        <dbReference type="ARBA" id="ARBA00023242"/>
    </source>
</evidence>
<dbReference type="EC" id="2.1.1.228" evidence="10"/>
<feature type="binding site" evidence="10">
    <location>
        <begin position="467"/>
        <end position="468"/>
    </location>
    <ligand>
        <name>S-adenosyl-L-methionine</name>
        <dbReference type="ChEBI" id="CHEBI:59789"/>
    </ligand>
</feature>
<dbReference type="PROSITE" id="PS51684">
    <property type="entry name" value="SAM_MT_TRM5_TYW2"/>
    <property type="match status" value="1"/>
</dbReference>
<dbReference type="Pfam" id="PF25133">
    <property type="entry name" value="TYW2_N_2"/>
    <property type="match status" value="1"/>
</dbReference>
<evidence type="ECO:0000313" key="13">
    <source>
        <dbReference type="EMBL" id="KAF4367752.1"/>
    </source>
</evidence>
<dbReference type="SUPFAM" id="SSF53335">
    <property type="entry name" value="S-adenosyl-L-methionine-dependent methyltransferases"/>
    <property type="match status" value="1"/>
</dbReference>
<keyword evidence="4 10" id="KW-0808">Transferase</keyword>
<dbReference type="Gene3D" id="3.40.50.150">
    <property type="entry name" value="Vaccinia Virus protein VP39"/>
    <property type="match status" value="1"/>
</dbReference>
<comment type="similarity">
    <text evidence="10">Belongs to the TRM5 / TYW2 family.</text>
</comment>
<evidence type="ECO:0000256" key="11">
    <source>
        <dbReference type="SAM" id="MobiDB-lite"/>
    </source>
</evidence>
<evidence type="ECO:0000256" key="7">
    <source>
        <dbReference type="ARBA" id="ARBA00023128"/>
    </source>
</evidence>
<dbReference type="GO" id="GO:0005634">
    <property type="term" value="C:nucleus"/>
    <property type="evidence" value="ECO:0007669"/>
    <property type="project" value="UniProtKB-SubCell"/>
</dbReference>
<comment type="catalytic activity">
    <reaction evidence="9 10">
        <text>guanosine(37) in tRNA + S-adenosyl-L-methionine = N(1)-methylguanosine(37) in tRNA + S-adenosyl-L-homocysteine + H(+)</text>
        <dbReference type="Rhea" id="RHEA:36899"/>
        <dbReference type="Rhea" id="RHEA-COMP:10145"/>
        <dbReference type="Rhea" id="RHEA-COMP:10147"/>
        <dbReference type="ChEBI" id="CHEBI:15378"/>
        <dbReference type="ChEBI" id="CHEBI:57856"/>
        <dbReference type="ChEBI" id="CHEBI:59789"/>
        <dbReference type="ChEBI" id="CHEBI:73542"/>
        <dbReference type="ChEBI" id="CHEBI:74269"/>
        <dbReference type="EC" id="2.1.1.228"/>
    </reaction>
</comment>
<dbReference type="InterPro" id="IPR056744">
    <property type="entry name" value="TRM5/TYW2-like_N"/>
</dbReference>
<feature type="region of interest" description="Disordered" evidence="11">
    <location>
        <begin position="47"/>
        <end position="86"/>
    </location>
</feature>
<gene>
    <name evidence="13" type="ORF">F8388_011327</name>
</gene>
<dbReference type="GO" id="GO:0052906">
    <property type="term" value="F:tRNA (guanine(37)-N1)-methyltransferase activity"/>
    <property type="evidence" value="ECO:0007669"/>
    <property type="project" value="UniProtKB-UniRule"/>
</dbReference>
<comment type="subcellular location">
    <subcellularLocation>
        <location evidence="10">Mitochondrion matrix</location>
    </subcellularLocation>
    <subcellularLocation>
        <location evidence="10">Nucleus</location>
    </subcellularLocation>
    <subcellularLocation>
        <location evidence="10">Cytoplasm</location>
    </subcellularLocation>
    <text evidence="10">Predominantly in the mitochondria and in the nucleus.</text>
</comment>
<evidence type="ECO:0000256" key="5">
    <source>
        <dbReference type="ARBA" id="ARBA00022691"/>
    </source>
</evidence>
<dbReference type="AlphaFoldDB" id="A0A7J6FAP7"/>
<sequence>MVTKFHILKAHTLPLFTLLPRTLSFSKLPNFSVSSISFTTQIHAHNQSSDPELSYGPSLRKGTLPPTPISQTSLRTFTKEDDDGGEYNDDYAFNEESFTRVFDIAAIRVPSKDCFILENRLRGHLLNWPRIRNIARVPGDDFDDEEVKKLVGTPSNEDSLVSLDRRMHGKAEGDGEPLSPVLHREKLVKTFDSVGFVNFRNLAKMTRPSSRKKKMVDDEERSGGKNKDKVGRKGFSVVEVVEDGLMEGQDLKGLLGEGFHCRKWRWPTRLLLLDERYSKKCAEELPEAIKVVLKETIMDDRRSDFELVRCRLTLFYDYWQMDEILEAMLPNDIIIPSAFETVGHVAHLNLRDELLPYKKLIGKVILDKNKPKIQTVVNKIDSIQNDYRTMQLEVLAGNHSLVTTVVENGLQFQVDLSTVYWNSRLATERQRLLNGFTRKDVVCDVFSGVGPIAISAAKIVKRVYANDLNPQAIEYLERNSVLNKLEKKIRVFNMDGRRFIVSLFTSEKAPSITQVVMNLPNDAVEFLDAFRGILRGRTKEEEYPLPLIHVYGFSKARDPEFDFHERIRIALTEVAVDVEMRRVRLVAPGKWMLCASFILPKSVAFGKPILEL</sequence>
<dbReference type="FunFam" id="3.30.300.110:FF:000001">
    <property type="entry name" value="tRNA (guanine(37)-N1)-methyltransferase"/>
    <property type="match status" value="1"/>
</dbReference>
<comment type="similarity">
    <text evidence="1">Belongs to the class I-like SAM-binding methyltransferase superfamily. TRM5/TYW2 family.</text>
</comment>
<keyword evidence="8 10" id="KW-0539">Nucleus</keyword>
<name>A0A7J6FAP7_CANSA</name>
<proteinExistence type="inferred from homology"/>
<evidence type="ECO:0000256" key="6">
    <source>
        <dbReference type="ARBA" id="ARBA00022694"/>
    </source>
</evidence>
<accession>A0A7J6FAP7</accession>
<comment type="function">
    <text evidence="10">Specifically methylates the N1 position of guanosine-37 in various cytoplasmic and mitochondrial tRNAs. Methylation is not dependent on the nature of the nucleoside 5' of the target nucleoside. This is the first step in the biosynthesis of wybutosine (yW), a modified base adjacent to the anticodon of tRNAs and required for accurate decoding.</text>
</comment>
<organism evidence="13 14">
    <name type="scientific">Cannabis sativa</name>
    <name type="common">Hemp</name>
    <name type="synonym">Marijuana</name>
    <dbReference type="NCBI Taxonomy" id="3483"/>
    <lineage>
        <taxon>Eukaryota</taxon>
        <taxon>Viridiplantae</taxon>
        <taxon>Streptophyta</taxon>
        <taxon>Embryophyta</taxon>
        <taxon>Tracheophyta</taxon>
        <taxon>Spermatophyta</taxon>
        <taxon>Magnoliopsida</taxon>
        <taxon>eudicotyledons</taxon>
        <taxon>Gunneridae</taxon>
        <taxon>Pentapetalae</taxon>
        <taxon>rosids</taxon>
        <taxon>fabids</taxon>
        <taxon>Rosales</taxon>
        <taxon>Cannabaceae</taxon>
        <taxon>Cannabis</taxon>
    </lineage>
</organism>
<feature type="binding site" evidence="10">
    <location>
        <position position="518"/>
    </location>
    <ligand>
        <name>S-adenosyl-L-methionine</name>
        <dbReference type="ChEBI" id="CHEBI:59789"/>
    </ligand>
</feature>
<feature type="region of interest" description="Disordered" evidence="11">
    <location>
        <begin position="208"/>
        <end position="229"/>
    </location>
</feature>
<dbReference type="HAMAP" id="MF_03152">
    <property type="entry name" value="TRM5"/>
    <property type="match status" value="1"/>
</dbReference>
<dbReference type="Gene3D" id="3.30.300.110">
    <property type="entry name" value="Met-10+ protein-like domains"/>
    <property type="match status" value="1"/>
</dbReference>
<dbReference type="CDD" id="cd02440">
    <property type="entry name" value="AdoMet_MTases"/>
    <property type="match status" value="1"/>
</dbReference>
<evidence type="ECO:0000256" key="9">
    <source>
        <dbReference type="ARBA" id="ARBA00047783"/>
    </source>
</evidence>
<dbReference type="InterPro" id="IPR025792">
    <property type="entry name" value="tRNA_Gua_MeTrfase_euk"/>
</dbReference>
<dbReference type="FunFam" id="3.40.50.150:FF:000225">
    <property type="entry name" value="tRNA (guanine(37)-N1)-methyltransferase"/>
    <property type="match status" value="1"/>
</dbReference>
<dbReference type="InterPro" id="IPR029063">
    <property type="entry name" value="SAM-dependent_MTases_sf"/>
</dbReference>
<dbReference type="GO" id="GO:0002939">
    <property type="term" value="P:tRNA N1-guanine methylation"/>
    <property type="evidence" value="ECO:0007669"/>
    <property type="project" value="TreeGrafter"/>
</dbReference>
<dbReference type="Proteomes" id="UP000525078">
    <property type="component" value="Unassembled WGS sequence"/>
</dbReference>
<evidence type="ECO:0000256" key="1">
    <source>
        <dbReference type="ARBA" id="ARBA00009775"/>
    </source>
</evidence>
<protein>
    <recommendedName>
        <fullName evidence="10">tRNA (guanine(37)-N1)-methyltransferase</fullName>
        <ecNumber evidence="10">2.1.1.228</ecNumber>
    </recommendedName>
    <alternativeName>
        <fullName evidence="10">M1G-methyltransferase</fullName>
    </alternativeName>
    <alternativeName>
        <fullName evidence="10">tRNA [GM37] methyltransferase</fullName>
    </alternativeName>
    <alternativeName>
        <fullName evidence="10">tRNA methyltransferase 5 homolog</fullName>
    </alternativeName>
</protein>
<keyword evidence="3 10" id="KW-0489">Methyltransferase</keyword>
<comment type="caution">
    <text evidence="13">The sequence shown here is derived from an EMBL/GenBank/DDBJ whole genome shotgun (WGS) entry which is preliminary data.</text>
</comment>
<dbReference type="GO" id="GO:0070901">
    <property type="term" value="P:mitochondrial tRNA methylation"/>
    <property type="evidence" value="ECO:0007669"/>
    <property type="project" value="UniProtKB-ARBA"/>
</dbReference>
<dbReference type="Pfam" id="PF02475">
    <property type="entry name" value="TRM5-TYW2_MTfase"/>
    <property type="match status" value="1"/>
</dbReference>